<organism evidence="2">
    <name type="scientific">Homo sapiens</name>
    <name type="common">Human</name>
    <dbReference type="NCBI Taxonomy" id="9606"/>
    <lineage>
        <taxon>Eukaryota</taxon>
        <taxon>Metazoa</taxon>
        <taxon>Chordata</taxon>
        <taxon>Craniata</taxon>
        <taxon>Vertebrata</taxon>
        <taxon>Euteleostomi</taxon>
        <taxon>Mammalia</taxon>
        <taxon>Eutheria</taxon>
        <taxon>Euarchontoglires</taxon>
        <taxon>Primates</taxon>
        <taxon>Haplorrhini</taxon>
        <taxon>Catarrhini</taxon>
        <taxon>Hominidae</taxon>
        <taxon>Homo</taxon>
    </lineage>
</organism>
<dbReference type="AlphaFoldDB" id="Q99922"/>
<proteinExistence type="predicted"/>
<reference evidence="2" key="1">
    <citation type="journal article" date="1996" name="Blood">
        <title>Dysregulation of cyclin D1 by translocation into an IgH gamma switch region in two multiple myeloma cell lines.</title>
        <authorList>
            <person name="Chesi M."/>
            <person name="Bergsagel P.L."/>
            <person name="Brents L.A."/>
            <person name="Smith C.M."/>
            <person name="Gerhard D.S."/>
            <person name="Kuehl W.M."/>
        </authorList>
    </citation>
    <scope>NUCLEOTIDE SEQUENCE</scope>
</reference>
<evidence type="ECO:0000313" key="2">
    <source>
        <dbReference type="EMBL" id="AAD14412.1"/>
    </source>
</evidence>
<gene>
    <name evidence="2" type="primary">cyclin D1-IgH S-gamma-1</name>
</gene>
<sequence length="30" mass="2988">PGLAAVPAGEQGQVGCRRSRGQALELRGPG</sequence>
<feature type="non-terminal residue" evidence="2">
    <location>
        <position position="30"/>
    </location>
</feature>
<feature type="region of interest" description="Disordered" evidence="1">
    <location>
        <begin position="1"/>
        <end position="30"/>
    </location>
</feature>
<name>Q99922_HUMAN</name>
<protein>
    <submittedName>
        <fullName evidence="2">Cyclin D1-IgH S-gamma-1 protein</fullName>
    </submittedName>
</protein>
<dbReference type="EMBL" id="S82668">
    <property type="protein sequence ID" value="AAD14412.1"/>
    <property type="molecule type" value="Genomic_DNA"/>
</dbReference>
<keyword evidence="2" id="KW-0195">Cyclin</keyword>
<accession>Q99922</accession>
<evidence type="ECO:0000256" key="1">
    <source>
        <dbReference type="SAM" id="MobiDB-lite"/>
    </source>
</evidence>